<sequence length="197" mass="22312">MSVQRIIGVCGLNASGKSTVCNFYKNKGFIVISLSDIIRQTLKERNVSETRDNLINLGNELRNKSGAGVLANLTIEKLNQNSNYVIDSIRHPDEVNSFRNKFNENGKKIFNLIGIDSSAETRFERTQSRKRQGDTTTLEEFMSVEKREMNNPDPNGQQVSKVLEMCDYKILNNLDQTLDGLLNDLNDLENILIKKVV</sequence>
<name>A0AAN7TTG9_9MYCE</name>
<protein>
    <recommendedName>
        <fullName evidence="3">Dephospho-CoA kinase</fullName>
    </recommendedName>
</protein>
<evidence type="ECO:0000313" key="1">
    <source>
        <dbReference type="EMBL" id="KAK5575577.1"/>
    </source>
</evidence>
<organism evidence="1 2">
    <name type="scientific">Dictyostelium firmibasis</name>
    <dbReference type="NCBI Taxonomy" id="79012"/>
    <lineage>
        <taxon>Eukaryota</taxon>
        <taxon>Amoebozoa</taxon>
        <taxon>Evosea</taxon>
        <taxon>Eumycetozoa</taxon>
        <taxon>Dictyostelia</taxon>
        <taxon>Dictyosteliales</taxon>
        <taxon>Dictyosteliaceae</taxon>
        <taxon>Dictyostelium</taxon>
    </lineage>
</organism>
<comment type="caution">
    <text evidence="1">The sequence shown here is derived from an EMBL/GenBank/DDBJ whole genome shotgun (WGS) entry which is preliminary data.</text>
</comment>
<dbReference type="PANTHER" id="PTHR41930">
    <property type="entry name" value="UPF0200 PROTEIN MJ1399"/>
    <property type="match status" value="1"/>
</dbReference>
<dbReference type="Gene3D" id="3.40.50.300">
    <property type="entry name" value="P-loop containing nucleotide triphosphate hydrolases"/>
    <property type="match status" value="1"/>
</dbReference>
<reference evidence="1 2" key="1">
    <citation type="submission" date="2023-11" db="EMBL/GenBank/DDBJ databases">
        <title>Dfirmibasis_genome.</title>
        <authorList>
            <person name="Edelbroek B."/>
            <person name="Kjellin J."/>
            <person name="Jerlstrom-Hultqvist J."/>
            <person name="Soderbom F."/>
        </authorList>
    </citation>
    <scope>NUCLEOTIDE SEQUENCE [LARGE SCALE GENOMIC DNA]</scope>
    <source>
        <strain evidence="1 2">TNS-C-14</strain>
    </source>
</reference>
<dbReference type="EMBL" id="JAVFKY010000005">
    <property type="protein sequence ID" value="KAK5575577.1"/>
    <property type="molecule type" value="Genomic_DNA"/>
</dbReference>
<proteinExistence type="predicted"/>
<dbReference type="Proteomes" id="UP001344447">
    <property type="component" value="Unassembled WGS sequence"/>
</dbReference>
<gene>
    <name evidence="1" type="ORF">RB653_006710</name>
</gene>
<evidence type="ECO:0000313" key="2">
    <source>
        <dbReference type="Proteomes" id="UP001344447"/>
    </source>
</evidence>
<dbReference type="AlphaFoldDB" id="A0AAN7TTG9"/>
<dbReference type="InterPro" id="IPR027417">
    <property type="entry name" value="P-loop_NTPase"/>
</dbReference>
<dbReference type="Pfam" id="PF13207">
    <property type="entry name" value="AAA_17"/>
    <property type="match status" value="1"/>
</dbReference>
<dbReference type="PANTHER" id="PTHR41930:SF1">
    <property type="entry name" value="DEPHOSPHO-COA KINASE"/>
    <property type="match status" value="1"/>
</dbReference>
<dbReference type="SUPFAM" id="SSF52540">
    <property type="entry name" value="P-loop containing nucleoside triphosphate hydrolases"/>
    <property type="match status" value="1"/>
</dbReference>
<evidence type="ECO:0008006" key="3">
    <source>
        <dbReference type="Google" id="ProtNLM"/>
    </source>
</evidence>
<accession>A0AAN7TTG9</accession>
<keyword evidence="2" id="KW-1185">Reference proteome</keyword>